<organism evidence="2">
    <name type="scientific">Arundo donax</name>
    <name type="common">Giant reed</name>
    <name type="synonym">Donax arundinaceus</name>
    <dbReference type="NCBI Taxonomy" id="35708"/>
    <lineage>
        <taxon>Eukaryota</taxon>
        <taxon>Viridiplantae</taxon>
        <taxon>Streptophyta</taxon>
        <taxon>Embryophyta</taxon>
        <taxon>Tracheophyta</taxon>
        <taxon>Spermatophyta</taxon>
        <taxon>Magnoliopsida</taxon>
        <taxon>Liliopsida</taxon>
        <taxon>Poales</taxon>
        <taxon>Poaceae</taxon>
        <taxon>PACMAD clade</taxon>
        <taxon>Arundinoideae</taxon>
        <taxon>Arundineae</taxon>
        <taxon>Arundo</taxon>
    </lineage>
</organism>
<sequence length="43" mass="4807">MNLAVLLHRVFLSLAPATILLLLGSRRPGPIRVMREAPQIRES</sequence>
<keyword evidence="1" id="KW-1133">Transmembrane helix</keyword>
<proteinExistence type="predicted"/>
<feature type="transmembrane region" description="Helical" evidence="1">
    <location>
        <begin position="6"/>
        <end position="25"/>
    </location>
</feature>
<dbReference type="AlphaFoldDB" id="A0A0A9ACT7"/>
<keyword evidence="1" id="KW-0472">Membrane</keyword>
<reference evidence="2" key="2">
    <citation type="journal article" date="2015" name="Data Brief">
        <title>Shoot transcriptome of the giant reed, Arundo donax.</title>
        <authorList>
            <person name="Barrero R.A."/>
            <person name="Guerrero F.D."/>
            <person name="Moolhuijzen P."/>
            <person name="Goolsby J.A."/>
            <person name="Tidwell J."/>
            <person name="Bellgard S.E."/>
            <person name="Bellgard M.I."/>
        </authorList>
    </citation>
    <scope>NUCLEOTIDE SEQUENCE</scope>
    <source>
        <tissue evidence="2">Shoot tissue taken approximately 20 cm above the soil surface</tissue>
    </source>
</reference>
<reference evidence="2" key="1">
    <citation type="submission" date="2014-09" db="EMBL/GenBank/DDBJ databases">
        <authorList>
            <person name="Magalhaes I.L.F."/>
            <person name="Oliveira U."/>
            <person name="Santos F.R."/>
            <person name="Vidigal T.H.D.A."/>
            <person name="Brescovit A.D."/>
            <person name="Santos A.J."/>
        </authorList>
    </citation>
    <scope>NUCLEOTIDE SEQUENCE</scope>
    <source>
        <tissue evidence="2">Shoot tissue taken approximately 20 cm above the soil surface</tissue>
    </source>
</reference>
<accession>A0A0A9ACT7</accession>
<evidence type="ECO:0000313" key="2">
    <source>
        <dbReference type="EMBL" id="JAD47728.1"/>
    </source>
</evidence>
<protein>
    <submittedName>
        <fullName evidence="2">Uncharacterized protein</fullName>
    </submittedName>
</protein>
<keyword evidence="1" id="KW-0812">Transmembrane</keyword>
<dbReference type="EMBL" id="GBRH01250167">
    <property type="protein sequence ID" value="JAD47728.1"/>
    <property type="molecule type" value="Transcribed_RNA"/>
</dbReference>
<evidence type="ECO:0000256" key="1">
    <source>
        <dbReference type="SAM" id="Phobius"/>
    </source>
</evidence>
<name>A0A0A9ACT7_ARUDO</name>